<keyword evidence="4 8" id="KW-0547">Nucleotide-binding</keyword>
<dbReference type="InterPro" id="IPR000719">
    <property type="entry name" value="Prot_kinase_dom"/>
</dbReference>
<dbReference type="Gene3D" id="1.10.510.10">
    <property type="entry name" value="Transferase(Phosphotransferase) domain 1"/>
    <property type="match status" value="1"/>
</dbReference>
<dbReference type="PANTHER" id="PTHR24055">
    <property type="entry name" value="MITOGEN-ACTIVATED PROTEIN KINASE"/>
    <property type="match status" value="1"/>
</dbReference>
<protein>
    <submittedName>
        <fullName evidence="11">Pkinase-domain-containing protein</fullName>
    </submittedName>
</protein>
<dbReference type="InterPro" id="IPR011009">
    <property type="entry name" value="Kinase-like_dom_sf"/>
</dbReference>
<evidence type="ECO:0000256" key="2">
    <source>
        <dbReference type="ARBA" id="ARBA00022527"/>
    </source>
</evidence>
<keyword evidence="5 11" id="KW-0418">Kinase</keyword>
<dbReference type="GO" id="GO:0004674">
    <property type="term" value="F:protein serine/threonine kinase activity"/>
    <property type="evidence" value="ECO:0007669"/>
    <property type="project" value="UniProtKB-KW"/>
</dbReference>
<dbReference type="AlphaFoldDB" id="A0A1Y2CVQ7"/>
<evidence type="ECO:0000256" key="7">
    <source>
        <dbReference type="ARBA" id="ARBA00023242"/>
    </source>
</evidence>
<keyword evidence="12" id="KW-1185">Reference proteome</keyword>
<keyword evidence="7" id="KW-0539">Nucleus</keyword>
<dbReference type="EMBL" id="MCGO01000006">
    <property type="protein sequence ID" value="ORY50966.1"/>
    <property type="molecule type" value="Genomic_DNA"/>
</dbReference>
<evidence type="ECO:0000256" key="6">
    <source>
        <dbReference type="ARBA" id="ARBA00022840"/>
    </source>
</evidence>
<dbReference type="Gene3D" id="3.30.200.20">
    <property type="entry name" value="Phosphorylase Kinase, domain 1"/>
    <property type="match status" value="1"/>
</dbReference>
<reference evidence="11 12" key="1">
    <citation type="submission" date="2016-07" db="EMBL/GenBank/DDBJ databases">
        <title>Pervasive Adenine N6-methylation of Active Genes in Fungi.</title>
        <authorList>
            <consortium name="DOE Joint Genome Institute"/>
            <person name="Mondo S.J."/>
            <person name="Dannebaum R.O."/>
            <person name="Kuo R.C."/>
            <person name="Labutti K."/>
            <person name="Haridas S."/>
            <person name="Kuo A."/>
            <person name="Salamov A."/>
            <person name="Ahrendt S.R."/>
            <person name="Lipzen A."/>
            <person name="Sullivan W."/>
            <person name="Andreopoulos W.B."/>
            <person name="Clum A."/>
            <person name="Lindquist E."/>
            <person name="Daum C."/>
            <person name="Ramamoorthy G.K."/>
            <person name="Gryganskyi A."/>
            <person name="Culley D."/>
            <person name="Magnuson J.K."/>
            <person name="James T.Y."/>
            <person name="O'Malley M.A."/>
            <person name="Stajich J.E."/>
            <person name="Spatafora J.W."/>
            <person name="Visel A."/>
            <person name="Grigoriev I.V."/>
        </authorList>
    </citation>
    <scope>NUCLEOTIDE SEQUENCE [LARGE SCALE GENOMIC DNA]</scope>
    <source>
        <strain evidence="11 12">JEL800</strain>
    </source>
</reference>
<evidence type="ECO:0000313" key="11">
    <source>
        <dbReference type="EMBL" id="ORY50966.1"/>
    </source>
</evidence>
<evidence type="ECO:0000256" key="4">
    <source>
        <dbReference type="ARBA" id="ARBA00022741"/>
    </source>
</evidence>
<evidence type="ECO:0000259" key="10">
    <source>
        <dbReference type="PROSITE" id="PS50011"/>
    </source>
</evidence>
<organism evidence="11 12">
    <name type="scientific">Rhizoclosmatium globosum</name>
    <dbReference type="NCBI Taxonomy" id="329046"/>
    <lineage>
        <taxon>Eukaryota</taxon>
        <taxon>Fungi</taxon>
        <taxon>Fungi incertae sedis</taxon>
        <taxon>Chytridiomycota</taxon>
        <taxon>Chytridiomycota incertae sedis</taxon>
        <taxon>Chytridiomycetes</taxon>
        <taxon>Chytridiales</taxon>
        <taxon>Chytriomycetaceae</taxon>
        <taxon>Rhizoclosmatium</taxon>
    </lineage>
</organism>
<feature type="domain" description="Protein kinase" evidence="10">
    <location>
        <begin position="7"/>
        <end position="321"/>
    </location>
</feature>
<feature type="binding site" evidence="8">
    <location>
        <position position="36"/>
    </location>
    <ligand>
        <name>ATP</name>
        <dbReference type="ChEBI" id="CHEBI:30616"/>
    </ligand>
</feature>
<dbReference type="InterPro" id="IPR017441">
    <property type="entry name" value="Protein_kinase_ATP_BS"/>
</dbReference>
<comment type="caution">
    <text evidence="11">The sequence shown here is derived from an EMBL/GenBank/DDBJ whole genome shotgun (WGS) entry which is preliminary data.</text>
</comment>
<dbReference type="GO" id="GO:0005524">
    <property type="term" value="F:ATP binding"/>
    <property type="evidence" value="ECO:0007669"/>
    <property type="project" value="UniProtKB-UniRule"/>
</dbReference>
<gene>
    <name evidence="11" type="ORF">BCR33DRAFT_499651</name>
</gene>
<evidence type="ECO:0000256" key="8">
    <source>
        <dbReference type="PROSITE-ProRule" id="PRU10141"/>
    </source>
</evidence>
<dbReference type="InterPro" id="IPR008271">
    <property type="entry name" value="Ser/Thr_kinase_AS"/>
</dbReference>
<name>A0A1Y2CVQ7_9FUNG</name>
<keyword evidence="9" id="KW-0175">Coiled coil</keyword>
<dbReference type="InterPro" id="IPR050117">
    <property type="entry name" value="MAPK"/>
</dbReference>
<evidence type="ECO:0000313" key="12">
    <source>
        <dbReference type="Proteomes" id="UP000193642"/>
    </source>
</evidence>
<evidence type="ECO:0000256" key="3">
    <source>
        <dbReference type="ARBA" id="ARBA00022679"/>
    </source>
</evidence>
<proteinExistence type="predicted"/>
<sequence>MAPMDKYEILKELGDGTFGSVVMATNRVTGETVAIKQIKRKIENWDELREVKALARLGKHNNIIKLKEVVRDHKADELNYVFEYMSDGNLFDKMREVEAGGYMMEEYDVKKYTFQLLQGLSYMHGAGLFHRDLKPENLLLSGDILKIADFGLAREIQGDAHTEYVTTRWYRAPEILLKSPTYTAAIDMWSVGTILAEFTTLQALLPGSSEIDQIFKTCSLIGNPLEADADENTEPEEVDNRGYYTTRQCPDRSELQGGGAWSEGIRLAEAMGFTFPDMNAVPLEQIMEHAPTESIQLIADMLLYNPVKRPTASEALEHPWFGEMWEDPRFADVVQRSCMAQVEKHVEPRVSEYNRSRESTVVERPPYAPSSFSRKTSKVESELFQQYQRSREPSNNEDTILSRRNSKQHIEDIIKRKPKNSIAAQLPPNIKERGASLNTIKIEKEKQFIQQRRELSALEKVAVDAVQSLAEKQKQLQQHLLQLAKTEGVKKSKSNKQRLMERIQDAHAEKRAVESVHVLVLQQQKLQRNLEKIAVGELRKGGSKSPTEPILSPKRAFGKNVSKPHVHLQYSAPADLKDVLPALPQKIEKVGSRKSSDSENEWGHFKELSTVLKNAEYFGNGKKEHQKYRRLMIQFLRNLETEQVVTSEFIETPVTAEDANFPADWKEKCIAFGGRLKEKIGELVSLYNEYYYEMEGIANEQHSMLAQK</sequence>
<dbReference type="SUPFAM" id="SSF56112">
    <property type="entry name" value="Protein kinase-like (PK-like)"/>
    <property type="match status" value="1"/>
</dbReference>
<dbReference type="STRING" id="329046.A0A1Y2CVQ7"/>
<evidence type="ECO:0000256" key="5">
    <source>
        <dbReference type="ARBA" id="ARBA00022777"/>
    </source>
</evidence>
<dbReference type="Pfam" id="PF00069">
    <property type="entry name" value="Pkinase"/>
    <property type="match status" value="1"/>
</dbReference>
<dbReference type="FunFam" id="1.10.510.10:FF:000624">
    <property type="entry name" value="Mitogen-activated protein kinase"/>
    <property type="match status" value="1"/>
</dbReference>
<dbReference type="SMART" id="SM00220">
    <property type="entry name" value="S_TKc"/>
    <property type="match status" value="1"/>
</dbReference>
<comment type="subcellular location">
    <subcellularLocation>
        <location evidence="1">Nucleus</location>
    </subcellularLocation>
</comment>
<dbReference type="OrthoDB" id="2158884at2759"/>
<evidence type="ECO:0000256" key="9">
    <source>
        <dbReference type="SAM" id="Coils"/>
    </source>
</evidence>
<dbReference type="PROSITE" id="PS00108">
    <property type="entry name" value="PROTEIN_KINASE_ST"/>
    <property type="match status" value="1"/>
</dbReference>
<evidence type="ECO:0000256" key="1">
    <source>
        <dbReference type="ARBA" id="ARBA00004123"/>
    </source>
</evidence>
<accession>A0A1Y2CVQ7</accession>
<dbReference type="GO" id="GO:0005634">
    <property type="term" value="C:nucleus"/>
    <property type="evidence" value="ECO:0007669"/>
    <property type="project" value="UniProtKB-SubCell"/>
</dbReference>
<keyword evidence="6 8" id="KW-0067">ATP-binding</keyword>
<keyword evidence="3" id="KW-0808">Transferase</keyword>
<feature type="coiled-coil region" evidence="9">
    <location>
        <begin position="489"/>
        <end position="516"/>
    </location>
</feature>
<dbReference type="PROSITE" id="PS50011">
    <property type="entry name" value="PROTEIN_KINASE_DOM"/>
    <property type="match status" value="1"/>
</dbReference>
<dbReference type="PROSITE" id="PS00107">
    <property type="entry name" value="PROTEIN_KINASE_ATP"/>
    <property type="match status" value="1"/>
</dbReference>
<dbReference type="Proteomes" id="UP000193642">
    <property type="component" value="Unassembled WGS sequence"/>
</dbReference>
<keyword evidence="2" id="KW-0723">Serine/threonine-protein kinase</keyword>